<evidence type="ECO:0000313" key="9">
    <source>
        <dbReference type="Proteomes" id="UP000494301"/>
    </source>
</evidence>
<organism evidence="8 9">
    <name type="scientific">Burkholderia aenigmatica</name>
    <dbReference type="NCBI Taxonomy" id="2015348"/>
    <lineage>
        <taxon>Bacteria</taxon>
        <taxon>Pseudomonadati</taxon>
        <taxon>Pseudomonadota</taxon>
        <taxon>Betaproteobacteria</taxon>
        <taxon>Burkholderiales</taxon>
        <taxon>Burkholderiaceae</taxon>
        <taxon>Burkholderia</taxon>
        <taxon>Burkholderia cepacia complex</taxon>
    </lineage>
</organism>
<dbReference type="InterPro" id="IPR007535">
    <property type="entry name" value="Catechol_dOase_N"/>
</dbReference>
<evidence type="ECO:0000259" key="7">
    <source>
        <dbReference type="PROSITE" id="PS00083"/>
    </source>
</evidence>
<dbReference type="SUPFAM" id="SSF49482">
    <property type="entry name" value="Aromatic compound dioxygenase"/>
    <property type="match status" value="1"/>
</dbReference>
<evidence type="ECO:0000256" key="2">
    <source>
        <dbReference type="ARBA" id="ARBA00007825"/>
    </source>
</evidence>
<dbReference type="PANTHER" id="PTHR33711">
    <property type="entry name" value="DIOXYGENASE, PUTATIVE (AFU_ORTHOLOGUE AFUA_2G02910)-RELATED"/>
    <property type="match status" value="1"/>
</dbReference>
<dbReference type="Pfam" id="PF00775">
    <property type="entry name" value="Dioxygenase_C"/>
    <property type="match status" value="1"/>
</dbReference>
<proteinExistence type="inferred from homology"/>
<accession>A0A6J5IW33</accession>
<dbReference type="GO" id="GO:0008199">
    <property type="term" value="F:ferric iron binding"/>
    <property type="evidence" value="ECO:0007669"/>
    <property type="project" value="InterPro"/>
</dbReference>
<dbReference type="Gene3D" id="2.60.130.10">
    <property type="entry name" value="Aromatic compound dioxygenase"/>
    <property type="match status" value="1"/>
</dbReference>
<reference evidence="8 9" key="1">
    <citation type="submission" date="2020-04" db="EMBL/GenBank/DDBJ databases">
        <authorList>
            <person name="Depoorter E."/>
        </authorList>
    </citation>
    <scope>NUCLEOTIDE SEQUENCE [LARGE SCALE GENOMIC DNA]</scope>
    <source>
        <strain evidence="8 9">BCC0217</strain>
    </source>
</reference>
<feature type="domain" description="Intradiol ring-cleavage dioxygenases" evidence="7">
    <location>
        <begin position="138"/>
        <end position="166"/>
    </location>
</feature>
<comment type="similarity">
    <text evidence="2">Belongs to the intradiol ring-cleavage dioxygenase family.</text>
</comment>
<sequence length="304" mass="32929">MAEGTVASAITDDPASVTAIVKAAMAGTQDARLKEIVNALVDHGHAFLKQVKLTDEEFERGLAFIRAAGHACNERHNEVVLLSDVLGFSTLVALLNNSDATERTPGALLGPFYRSGSPVYENGQSIASSGSPGSPLFMRGCVVDVSGRPVKNALVDVWQASPVGLYENQDQSQPDRNLRGRFHTDAKGWFNFKTVRPAGYPVPINGPVGTLLAAQNRHPYRPAHIHFVIVAEGHATLVSQVFADDSEHLDSDVVFGVHRRLVGNFERHDAETGPHADTDEVYYTLDFEFVMADGTPTYPTPPID</sequence>
<dbReference type="InterPro" id="IPR050770">
    <property type="entry name" value="Intradiol_RC_Dioxygenase"/>
</dbReference>
<keyword evidence="4 8" id="KW-0223">Dioxygenase</keyword>
<dbReference type="EMBL" id="CABWIL020000008">
    <property type="protein sequence ID" value="CAB3963867.1"/>
    <property type="molecule type" value="Genomic_DNA"/>
</dbReference>
<evidence type="ECO:0000256" key="1">
    <source>
        <dbReference type="ARBA" id="ARBA00001965"/>
    </source>
</evidence>
<protein>
    <submittedName>
        <fullName evidence="8">6-chlorohydroxyquinol-1,2-dioxygenase</fullName>
    </submittedName>
</protein>
<gene>
    <name evidence="8" type="ORF">BLA3211_02531</name>
</gene>
<evidence type="ECO:0000313" key="8">
    <source>
        <dbReference type="EMBL" id="CAB3963867.1"/>
    </source>
</evidence>
<keyword evidence="6" id="KW-0408">Iron</keyword>
<name>A0A6J5IW33_9BURK</name>
<evidence type="ECO:0000256" key="6">
    <source>
        <dbReference type="ARBA" id="ARBA00023004"/>
    </source>
</evidence>
<dbReference type="InterPro" id="IPR015889">
    <property type="entry name" value="Intradiol_dOase_core"/>
</dbReference>
<comment type="cofactor">
    <cofactor evidence="1">
        <name>Fe(3+)</name>
        <dbReference type="ChEBI" id="CHEBI:29034"/>
    </cofactor>
</comment>
<dbReference type="GO" id="GO:0009712">
    <property type="term" value="P:catechol-containing compound metabolic process"/>
    <property type="evidence" value="ECO:0007669"/>
    <property type="project" value="InterPro"/>
</dbReference>
<keyword evidence="5" id="KW-0560">Oxidoreductase</keyword>
<dbReference type="PANTHER" id="PTHR33711:SF7">
    <property type="entry name" value="INTRADIOL RING-CLEAVAGE DIOXYGENASES DOMAIN-CONTAINING PROTEIN-RELATED"/>
    <property type="match status" value="1"/>
</dbReference>
<dbReference type="Pfam" id="PF04444">
    <property type="entry name" value="Dioxygenase_N"/>
    <property type="match status" value="1"/>
</dbReference>
<dbReference type="AlphaFoldDB" id="A0A6J5IW33"/>
<dbReference type="InterPro" id="IPR000627">
    <property type="entry name" value="Intradiol_dOase_C"/>
</dbReference>
<evidence type="ECO:0000256" key="5">
    <source>
        <dbReference type="ARBA" id="ARBA00023002"/>
    </source>
</evidence>
<dbReference type="RefSeq" id="WP_175221425.1">
    <property type="nucleotide sequence ID" value="NZ_CABWIL020000008.1"/>
</dbReference>
<evidence type="ECO:0000256" key="3">
    <source>
        <dbReference type="ARBA" id="ARBA00022723"/>
    </source>
</evidence>
<dbReference type="GO" id="GO:0018576">
    <property type="term" value="F:catechol 1,2-dioxygenase activity"/>
    <property type="evidence" value="ECO:0007669"/>
    <property type="project" value="InterPro"/>
</dbReference>
<dbReference type="PROSITE" id="PS00083">
    <property type="entry name" value="INTRADIOL_DIOXYGENAS"/>
    <property type="match status" value="1"/>
</dbReference>
<evidence type="ECO:0000256" key="4">
    <source>
        <dbReference type="ARBA" id="ARBA00022964"/>
    </source>
</evidence>
<keyword evidence="3" id="KW-0479">Metal-binding</keyword>
<dbReference type="Proteomes" id="UP000494301">
    <property type="component" value="Unassembled WGS sequence"/>
</dbReference>